<evidence type="ECO:0000313" key="2">
    <source>
        <dbReference type="Proteomes" id="UP000807825"/>
    </source>
</evidence>
<organism evidence="1 2">
    <name type="scientific">Desulfomonile tiedjei</name>
    <dbReference type="NCBI Taxonomy" id="2358"/>
    <lineage>
        <taxon>Bacteria</taxon>
        <taxon>Pseudomonadati</taxon>
        <taxon>Thermodesulfobacteriota</taxon>
        <taxon>Desulfomonilia</taxon>
        <taxon>Desulfomonilales</taxon>
        <taxon>Desulfomonilaceae</taxon>
        <taxon>Desulfomonile</taxon>
    </lineage>
</organism>
<protein>
    <submittedName>
        <fullName evidence="1">Uncharacterized protein</fullName>
    </submittedName>
</protein>
<sequence length="155" mass="18593">MIREKWSKKFEKCRQCGTERYEHVARGLCTRCYRLVRKLEQVKTWKPSDPEPKRRYGFYDLEEFKAKKRDLEGEIKERLEFLKIKEETLKGPIYGIDIEGQLRRVAELCRVRNKGLFHGMANEIQHCFGQKQRKMLYELLNAIEEGIWWGGNHLG</sequence>
<gene>
    <name evidence="1" type="ORF">HY912_02605</name>
</gene>
<name>A0A9D6UXR6_9BACT</name>
<accession>A0A9D6UXR6</accession>
<dbReference type="Proteomes" id="UP000807825">
    <property type="component" value="Unassembled WGS sequence"/>
</dbReference>
<dbReference type="AlphaFoldDB" id="A0A9D6UXR6"/>
<reference evidence="1" key="1">
    <citation type="submission" date="2020-07" db="EMBL/GenBank/DDBJ databases">
        <title>Huge and variable diversity of episymbiotic CPR bacteria and DPANN archaea in groundwater ecosystems.</title>
        <authorList>
            <person name="He C.Y."/>
            <person name="Keren R."/>
            <person name="Whittaker M."/>
            <person name="Farag I.F."/>
            <person name="Doudna J."/>
            <person name="Cate J.H.D."/>
            <person name="Banfield J.F."/>
        </authorList>
    </citation>
    <scope>NUCLEOTIDE SEQUENCE</scope>
    <source>
        <strain evidence="1">NC_groundwater_1664_Pr3_B-0.1um_52_9</strain>
    </source>
</reference>
<proteinExistence type="predicted"/>
<evidence type="ECO:0000313" key="1">
    <source>
        <dbReference type="EMBL" id="MBI5248361.1"/>
    </source>
</evidence>
<dbReference type="EMBL" id="JACRDE010000076">
    <property type="protein sequence ID" value="MBI5248361.1"/>
    <property type="molecule type" value="Genomic_DNA"/>
</dbReference>
<comment type="caution">
    <text evidence="1">The sequence shown here is derived from an EMBL/GenBank/DDBJ whole genome shotgun (WGS) entry which is preliminary data.</text>
</comment>